<organism evidence="2 3">
    <name type="scientific">Crassostrea virginica</name>
    <name type="common">Eastern oyster</name>
    <dbReference type="NCBI Taxonomy" id="6565"/>
    <lineage>
        <taxon>Eukaryota</taxon>
        <taxon>Metazoa</taxon>
        <taxon>Spiralia</taxon>
        <taxon>Lophotrochozoa</taxon>
        <taxon>Mollusca</taxon>
        <taxon>Bivalvia</taxon>
        <taxon>Autobranchia</taxon>
        <taxon>Pteriomorphia</taxon>
        <taxon>Ostreida</taxon>
        <taxon>Ostreoidea</taxon>
        <taxon>Ostreidae</taxon>
        <taxon>Crassostrea</taxon>
    </lineage>
</organism>
<proteinExistence type="predicted"/>
<sequence>MISRRLHRTLPAFAALSLVCGLIFESRGVWGNDVFGGGKCTIPGTAPGGTTKCTSQNNGWCMIESIAVGNKVGTVNGVCVCYEGYSGTMCQTPTSDLSGGTGRGTTNAVGALALGGIAAYVLSQLAAGASGGVLALG</sequence>
<dbReference type="Proteomes" id="UP000694844">
    <property type="component" value="Chromosome 5"/>
</dbReference>
<dbReference type="KEGG" id="cvn:111134987"/>
<reference evidence="3" key="1">
    <citation type="submission" date="2025-08" db="UniProtKB">
        <authorList>
            <consortium name="RefSeq"/>
        </authorList>
    </citation>
    <scope>IDENTIFICATION</scope>
    <source>
        <tissue evidence="3">Whole sample</tissue>
    </source>
</reference>
<dbReference type="GeneID" id="111134987"/>
<dbReference type="RefSeq" id="XP_022340336.1">
    <property type="nucleotide sequence ID" value="XM_022484628.1"/>
</dbReference>
<name>A0A8B8EKR3_CRAVI</name>
<evidence type="ECO:0000256" key="1">
    <source>
        <dbReference type="SAM" id="SignalP"/>
    </source>
</evidence>
<evidence type="ECO:0000313" key="3">
    <source>
        <dbReference type="RefSeq" id="XP_022340336.1"/>
    </source>
</evidence>
<keyword evidence="1" id="KW-0732">Signal</keyword>
<feature type="signal peptide" evidence="1">
    <location>
        <begin position="1"/>
        <end position="31"/>
    </location>
</feature>
<dbReference type="AlphaFoldDB" id="A0A8B8EKR3"/>
<keyword evidence="2" id="KW-1185">Reference proteome</keyword>
<feature type="chain" id="PRO_5034041283" evidence="1">
    <location>
        <begin position="32"/>
        <end position="137"/>
    </location>
</feature>
<gene>
    <name evidence="3" type="primary">LOC111134987</name>
</gene>
<evidence type="ECO:0000313" key="2">
    <source>
        <dbReference type="Proteomes" id="UP000694844"/>
    </source>
</evidence>
<protein>
    <submittedName>
        <fullName evidence="3">Uncharacterized protein LOC111134987</fullName>
    </submittedName>
</protein>
<accession>A0A8B8EKR3</accession>